<keyword evidence="6" id="KW-1185">Reference proteome</keyword>
<dbReference type="KEGG" id="scad:DN051_42990"/>
<dbReference type="InterPro" id="IPR018905">
    <property type="entry name" value="A-galactase_NEW3"/>
</dbReference>
<dbReference type="SUPFAM" id="SSF49785">
    <property type="entry name" value="Galactose-binding domain-like"/>
    <property type="match status" value="1"/>
</dbReference>
<dbReference type="RefSeq" id="WP_112443162.1">
    <property type="nucleotide sequence ID" value="NZ_CP030074.1"/>
</dbReference>
<dbReference type="PANTHER" id="PTHR42693">
    <property type="entry name" value="ARYLSULFATASE FAMILY MEMBER"/>
    <property type="match status" value="1"/>
</dbReference>
<dbReference type="Gene3D" id="2.60.40.10">
    <property type="entry name" value="Immunoglobulins"/>
    <property type="match status" value="1"/>
</dbReference>
<dbReference type="Pfam" id="PF00884">
    <property type="entry name" value="Sulfatase"/>
    <property type="match status" value="1"/>
</dbReference>
<reference evidence="6" key="1">
    <citation type="submission" date="2018-06" db="EMBL/GenBank/DDBJ databases">
        <authorList>
            <person name="Li K."/>
        </authorList>
    </citation>
    <scope>NUCLEOTIDE SEQUENCE [LARGE SCALE GENOMIC DNA]</scope>
    <source>
        <strain evidence="6">ZFG47</strain>
        <plasmid evidence="6">unnamed1</plasmid>
    </source>
</reference>
<dbReference type="AlphaFoldDB" id="A0A2Z4JDY5"/>
<accession>A0A2Z4JDY5</accession>
<dbReference type="SMART" id="SM00776">
    <property type="entry name" value="NPCBM"/>
    <property type="match status" value="1"/>
</dbReference>
<dbReference type="InterPro" id="IPR006311">
    <property type="entry name" value="TAT_signal"/>
</dbReference>
<dbReference type="Pfam" id="PF10633">
    <property type="entry name" value="NPCBM_assoc"/>
    <property type="match status" value="1"/>
</dbReference>
<evidence type="ECO:0000313" key="5">
    <source>
        <dbReference type="EMBL" id="AWW43339.1"/>
    </source>
</evidence>
<dbReference type="Pfam" id="PF08305">
    <property type="entry name" value="NPCBM"/>
    <property type="match status" value="1"/>
</dbReference>
<dbReference type="InterPro" id="IPR000917">
    <property type="entry name" value="Sulfatase_N"/>
</dbReference>
<dbReference type="Proteomes" id="UP000249616">
    <property type="component" value="Plasmid unnamed1"/>
</dbReference>
<comment type="similarity">
    <text evidence="1">Belongs to the sulfatase family.</text>
</comment>
<dbReference type="InterPro" id="IPR008979">
    <property type="entry name" value="Galactose-bd-like_sf"/>
</dbReference>
<dbReference type="GO" id="GO:0005975">
    <property type="term" value="P:carbohydrate metabolic process"/>
    <property type="evidence" value="ECO:0007669"/>
    <property type="project" value="UniProtKB-ARBA"/>
</dbReference>
<dbReference type="GO" id="GO:0004065">
    <property type="term" value="F:arylsulfatase activity"/>
    <property type="evidence" value="ECO:0007669"/>
    <property type="project" value="TreeGrafter"/>
</dbReference>
<name>A0A2Z4JDY5_9ACTN</name>
<dbReference type="CDD" id="cd16145">
    <property type="entry name" value="ARS_like"/>
    <property type="match status" value="1"/>
</dbReference>
<protein>
    <submittedName>
        <fullName evidence="5">Tat pathway signal sequence domain protein</fullName>
    </submittedName>
</protein>
<dbReference type="InterPro" id="IPR017850">
    <property type="entry name" value="Alkaline_phosphatase_core_sf"/>
</dbReference>
<dbReference type="InterPro" id="IPR050738">
    <property type="entry name" value="Sulfatase"/>
</dbReference>
<dbReference type="InterPro" id="IPR038637">
    <property type="entry name" value="NPCBM_sf"/>
</dbReference>
<evidence type="ECO:0000313" key="6">
    <source>
        <dbReference type="Proteomes" id="UP000249616"/>
    </source>
</evidence>
<evidence type="ECO:0000259" key="4">
    <source>
        <dbReference type="SMART" id="SM00776"/>
    </source>
</evidence>
<dbReference type="InterPro" id="IPR013222">
    <property type="entry name" value="Glyco_hyd_98_carb-bd"/>
</dbReference>
<evidence type="ECO:0000256" key="1">
    <source>
        <dbReference type="ARBA" id="ARBA00008779"/>
    </source>
</evidence>
<dbReference type="InterPro" id="IPR013783">
    <property type="entry name" value="Ig-like_fold"/>
</dbReference>
<dbReference type="PANTHER" id="PTHR42693:SF53">
    <property type="entry name" value="ENDO-4-O-SULFATASE"/>
    <property type="match status" value="1"/>
</dbReference>
<gene>
    <name evidence="5" type="ORF">DN051_42990</name>
</gene>
<dbReference type="SUPFAM" id="SSF53649">
    <property type="entry name" value="Alkaline phosphatase-like"/>
    <property type="match status" value="1"/>
</dbReference>
<geneLocation type="plasmid" evidence="5 6">
    <name>unnamed1</name>
</geneLocation>
<dbReference type="EMBL" id="CP030074">
    <property type="protein sequence ID" value="AWW43339.1"/>
    <property type="molecule type" value="Genomic_DNA"/>
</dbReference>
<feature type="domain" description="Glycosyl hydrolase family 98 putative carbohydrate-binding module" evidence="4">
    <location>
        <begin position="599"/>
        <end position="748"/>
    </location>
</feature>
<keyword evidence="2" id="KW-0378">Hydrolase</keyword>
<evidence type="ECO:0000256" key="3">
    <source>
        <dbReference type="SAM" id="SignalP"/>
    </source>
</evidence>
<sequence length="748" mass="79454">MPNRRQFLAGSAAALALATLPQMPAAAATRAVGRGPNIVLILADDLGYGELQSYSPQQNIKTPRIKALADNGLRFTRAYSAAPVCAPSRCSLLTSLHAGHSAVRQNPFPEDQGQGSLRDGDTTFAEVLRSRGYRTACIGKWGFGPELADQSSHPNARGFEEFYGSINHGHAQNYYPDYMWLNGAKVPISENAGGADGKFVIDLFEERALEFIDTHAGGEDPFLLLLTPTLPHAPNEIPDADTVAYPDSLGWGTAEKKHASQVVRLDTLVGRVVDRLSAKGVAGDTLIIITSDNGPHEEGTPAVNPDKYNANGPLRGYKRNLYEGGIRIPLIISQPGTITPGTTDRPTPQIDFLPTFAELAGAPVPSDIDGKSIAALLTGGTAPTHSYLFWMRNDPYWGTKSNNEDGGRGNRLAEAVRREQDGLKAVRFAPGRDRPERDEDWEVELYDLTTDWGETNNIAATNTRAVDELMGLMRAAWDPKDNRKSYGVVIGGTTIAVPGQAFTVRTTLGNASDSAWANPSLRLVVPSGWTAAATTASTAGSVAAGGSFQVTWSVTPPAGTTVGSSFRLQAEATATVDGTPLTFTDDRIVTAFASRPTAPSQSTFLSDLPWASMSNGWGPAEKNKSNGTQAAGDGPAISLAGTTYAKGLGVHAKSDIVFNLGGMAKRFTAWVGIDDYSAQQSGAGSVRARILGDGELLFDSRNALTASSGPKRVDVDVTGVFALRLLVEDANGNGAWDHTSWASPWVTV</sequence>
<dbReference type="Gene3D" id="3.40.720.10">
    <property type="entry name" value="Alkaline Phosphatase, subunit A"/>
    <property type="match status" value="1"/>
</dbReference>
<proteinExistence type="inferred from homology"/>
<feature type="signal peptide" evidence="3">
    <location>
        <begin position="1"/>
        <end position="27"/>
    </location>
</feature>
<feature type="chain" id="PRO_5016432436" evidence="3">
    <location>
        <begin position="28"/>
        <end position="748"/>
    </location>
</feature>
<dbReference type="PROSITE" id="PS51318">
    <property type="entry name" value="TAT"/>
    <property type="match status" value="1"/>
</dbReference>
<evidence type="ECO:0000256" key="2">
    <source>
        <dbReference type="ARBA" id="ARBA00022801"/>
    </source>
</evidence>
<keyword evidence="5" id="KW-0614">Plasmid</keyword>
<dbReference type="Gene3D" id="3.30.1120.10">
    <property type="match status" value="1"/>
</dbReference>
<dbReference type="Gene3D" id="2.60.120.1060">
    <property type="entry name" value="NPCBM/NEW2 domain"/>
    <property type="match status" value="1"/>
</dbReference>
<keyword evidence="3" id="KW-0732">Signal</keyword>
<organism evidence="5 6">
    <name type="scientific">Streptomyces cadmiisoli</name>
    <dbReference type="NCBI Taxonomy" id="2184053"/>
    <lineage>
        <taxon>Bacteria</taxon>
        <taxon>Bacillati</taxon>
        <taxon>Actinomycetota</taxon>
        <taxon>Actinomycetes</taxon>
        <taxon>Kitasatosporales</taxon>
        <taxon>Streptomycetaceae</taxon>
        <taxon>Streptomyces</taxon>
        <taxon>Streptomyces aurantiacus group</taxon>
    </lineage>
</organism>